<gene>
    <name evidence="2" type="ORF">VZ94_00450</name>
</gene>
<dbReference type="GO" id="GO:0008233">
    <property type="term" value="F:peptidase activity"/>
    <property type="evidence" value="ECO:0007669"/>
    <property type="project" value="InterPro"/>
</dbReference>
<dbReference type="Proteomes" id="UP000033684">
    <property type="component" value="Unassembled WGS sequence"/>
</dbReference>
<protein>
    <recommendedName>
        <fullName evidence="1">Peptidase M15C domain-containing protein</fullName>
    </recommendedName>
</protein>
<dbReference type="AlphaFoldDB" id="A0A0F3IR53"/>
<dbReference type="EMBL" id="LAJX01000004">
    <property type="protein sequence ID" value="KJV08064.1"/>
    <property type="molecule type" value="Genomic_DNA"/>
</dbReference>
<dbReference type="Gene3D" id="3.30.1380.10">
    <property type="match status" value="1"/>
</dbReference>
<keyword evidence="3" id="KW-1185">Reference proteome</keyword>
<dbReference type="InterPro" id="IPR009045">
    <property type="entry name" value="Zn_M74/Hedgehog-like"/>
</dbReference>
<proteinExistence type="predicted"/>
<dbReference type="OrthoDB" id="8479979at2"/>
<evidence type="ECO:0000259" key="1">
    <source>
        <dbReference type="Pfam" id="PF13539"/>
    </source>
</evidence>
<reference evidence="3" key="1">
    <citation type="submission" date="2015-03" db="EMBL/GenBank/DDBJ databases">
        <title>Draft genome sequence of a novel methanotroph (Sn10-6) isolated from flooded ricefield rhizosphere in India.</title>
        <authorList>
            <person name="Pandit P.S."/>
            <person name="Pore S.D."/>
            <person name="Arora P."/>
            <person name="Kapse N.G."/>
            <person name="Dhakephalkar P.K."/>
            <person name="Rahalkar M.C."/>
        </authorList>
    </citation>
    <scope>NUCLEOTIDE SEQUENCE [LARGE SCALE GENOMIC DNA]</scope>
    <source>
        <strain evidence="3">Sn10-6</strain>
    </source>
</reference>
<accession>A0A0F3IR53</accession>
<dbReference type="RefSeq" id="WP_045777703.1">
    <property type="nucleotide sequence ID" value="NZ_LAJX01000004.1"/>
</dbReference>
<evidence type="ECO:0000313" key="2">
    <source>
        <dbReference type="EMBL" id="KJV08064.1"/>
    </source>
</evidence>
<comment type="caution">
    <text evidence="2">The sequence shown here is derived from an EMBL/GenBank/DDBJ whole genome shotgun (WGS) entry which is preliminary data.</text>
</comment>
<reference evidence="2 3" key="2">
    <citation type="journal article" date="2016" name="Microb. Ecol.">
        <title>Genome Characteristics of a Novel Type I Methanotroph (Sn10-6) Isolated from a Flooded Indian Rice Field.</title>
        <authorList>
            <person name="Rahalkar M.C."/>
            <person name="Pandit P.S."/>
            <person name="Dhakephalkar P.K."/>
            <person name="Pore S."/>
            <person name="Arora P."/>
            <person name="Kapse N."/>
        </authorList>
    </citation>
    <scope>NUCLEOTIDE SEQUENCE [LARGE SCALE GENOMIC DNA]</scope>
    <source>
        <strain evidence="2 3">Sn10-6</strain>
    </source>
</reference>
<name>A0A0F3IR53_9GAMM</name>
<organism evidence="2 3">
    <name type="scientific">Methylocucumis oryzae</name>
    <dbReference type="NCBI Taxonomy" id="1632867"/>
    <lineage>
        <taxon>Bacteria</taxon>
        <taxon>Pseudomonadati</taxon>
        <taxon>Pseudomonadota</taxon>
        <taxon>Gammaproteobacteria</taxon>
        <taxon>Methylococcales</taxon>
        <taxon>Methylococcaceae</taxon>
        <taxon>Methylocucumis</taxon>
    </lineage>
</organism>
<dbReference type="Pfam" id="PF13539">
    <property type="entry name" value="Peptidase_M15_4"/>
    <property type="match status" value="1"/>
</dbReference>
<dbReference type="SUPFAM" id="SSF55166">
    <property type="entry name" value="Hedgehog/DD-peptidase"/>
    <property type="match status" value="1"/>
</dbReference>
<dbReference type="CDD" id="cd14845">
    <property type="entry name" value="L-Ala-D-Glu_peptidase_like"/>
    <property type="match status" value="1"/>
</dbReference>
<feature type="domain" description="Peptidase M15C" evidence="1">
    <location>
        <begin position="61"/>
        <end position="122"/>
    </location>
</feature>
<evidence type="ECO:0000313" key="3">
    <source>
        <dbReference type="Proteomes" id="UP000033684"/>
    </source>
</evidence>
<dbReference type="InterPro" id="IPR039561">
    <property type="entry name" value="Peptidase_M15C"/>
</dbReference>
<sequence>MINSRELEQLHPFVEIKCRKFIELCRNNKIDVIITSTYRDFESQTALYAQGRTKPGKIITNAKAGQSFHNFRCAFDFVPVRDGKAQWNDLKTFQICGEIAESLGLEWAGRWKKFKEMAHCQYTGGLSLADLRAGKIIPKI</sequence>